<organism evidence="2 4">
    <name type="scientific">Heyndrickxia sporothermodurans</name>
    <dbReference type="NCBI Taxonomy" id="46224"/>
    <lineage>
        <taxon>Bacteria</taxon>
        <taxon>Bacillati</taxon>
        <taxon>Bacillota</taxon>
        <taxon>Bacilli</taxon>
        <taxon>Bacillales</taxon>
        <taxon>Bacillaceae</taxon>
        <taxon>Heyndrickxia</taxon>
    </lineage>
</organism>
<gene>
    <name evidence="2" type="ORF">B4102_3807</name>
    <name evidence="3" type="ORF">JGZ69_13295</name>
</gene>
<dbReference type="EMBL" id="LQYN01000121">
    <property type="protein sequence ID" value="KYC91360.1"/>
    <property type="molecule type" value="Genomic_DNA"/>
</dbReference>
<proteinExistence type="predicted"/>
<dbReference type="PATRIC" id="fig|46224.3.peg.926"/>
<sequence>MVKKMMIVAATFLVIMGTSMFGTTNTAGAAIISCSGNSRCVDISMKYGVAQYWSTPKIYFSKGEEFKYDFGTTNKSLFHVAFAVFRLSDGKQITPWSYAAGKGGIDYSYGDIPSTGYYYMMAACKGGDDTRCEGGGTLKKW</sequence>
<dbReference type="Proteomes" id="UP000595512">
    <property type="component" value="Chromosome"/>
</dbReference>
<evidence type="ECO:0000256" key="1">
    <source>
        <dbReference type="SAM" id="SignalP"/>
    </source>
</evidence>
<feature type="signal peptide" evidence="1">
    <location>
        <begin position="1"/>
        <end position="21"/>
    </location>
</feature>
<dbReference type="Proteomes" id="UP000075666">
    <property type="component" value="Unassembled WGS sequence"/>
</dbReference>
<accession>A0A150KL42</accession>
<evidence type="ECO:0000313" key="3">
    <source>
        <dbReference type="EMBL" id="QQX23841.1"/>
    </source>
</evidence>
<dbReference type="STRING" id="46224.B4102_3807"/>
<feature type="chain" id="PRO_5041161733" evidence="1">
    <location>
        <begin position="22"/>
        <end position="141"/>
    </location>
</feature>
<evidence type="ECO:0000313" key="2">
    <source>
        <dbReference type="EMBL" id="KYC91360.1"/>
    </source>
</evidence>
<keyword evidence="1" id="KW-0732">Signal</keyword>
<evidence type="ECO:0000313" key="4">
    <source>
        <dbReference type="Proteomes" id="UP000075666"/>
    </source>
</evidence>
<keyword evidence="4" id="KW-1185">Reference proteome</keyword>
<dbReference type="EMBL" id="CP066701">
    <property type="protein sequence ID" value="QQX23841.1"/>
    <property type="molecule type" value="Genomic_DNA"/>
</dbReference>
<dbReference type="PROSITE" id="PS51257">
    <property type="entry name" value="PROKAR_LIPOPROTEIN"/>
    <property type="match status" value="1"/>
</dbReference>
<dbReference type="KEGG" id="hspo:JGZ69_13295"/>
<protein>
    <submittedName>
        <fullName evidence="2">Uncharacterized protein</fullName>
    </submittedName>
</protein>
<evidence type="ECO:0000313" key="5">
    <source>
        <dbReference type="Proteomes" id="UP000595512"/>
    </source>
</evidence>
<reference evidence="2 4" key="1">
    <citation type="submission" date="2016-01" db="EMBL/GenBank/DDBJ databases">
        <title>Genome Sequences of Twelve Sporeforming Bacillus Species Isolated from Foods.</title>
        <authorList>
            <person name="Berendsen E.M."/>
            <person name="Wells-Bennik M.H."/>
            <person name="Krawcyk A.O."/>
            <person name="De Jong A."/>
            <person name="Holsappel S."/>
            <person name="Eijlander R.T."/>
            <person name="Kuipers O.P."/>
        </authorList>
    </citation>
    <scope>NUCLEOTIDE SEQUENCE [LARGE SCALE GENOMIC DNA]</scope>
    <source>
        <strain evidence="2 4">B4102</strain>
    </source>
</reference>
<dbReference type="RefSeq" id="WP_066235398.1">
    <property type="nucleotide sequence ID" value="NZ_CP066701.1"/>
</dbReference>
<name>A0A150KL42_9BACI</name>
<reference evidence="3 5" key="2">
    <citation type="submission" date="2020-12" db="EMBL/GenBank/DDBJ databases">
        <title>Taxonomic evaluation of the Bacillus sporothermodurans group of bacteria based on whole genome sequences.</title>
        <authorList>
            <person name="Fiedler G."/>
            <person name="Herbstmann A.-D."/>
            <person name="Doll E."/>
            <person name="Wenning M."/>
            <person name="Brinks E."/>
            <person name="Kabisch J."/>
            <person name="Breitenwieser F."/>
            <person name="Lappann M."/>
            <person name="Boehnlein C."/>
            <person name="Franz C."/>
        </authorList>
    </citation>
    <scope>NUCLEOTIDE SEQUENCE [LARGE SCALE GENOMIC DNA]</scope>
    <source>
        <strain evidence="3 5">DSM 10599</strain>
    </source>
</reference>
<dbReference type="AlphaFoldDB" id="A0A150KL42"/>
<dbReference type="OrthoDB" id="2941760at2"/>